<feature type="compositionally biased region" description="Polar residues" evidence="1">
    <location>
        <begin position="321"/>
        <end position="339"/>
    </location>
</feature>
<dbReference type="AlphaFoldDB" id="A0A6G1I0S8"/>
<evidence type="ECO:0000313" key="5">
    <source>
        <dbReference type="Proteomes" id="UP000799640"/>
    </source>
</evidence>
<accession>A0A6G1I0S8</accession>
<dbReference type="PANTHER" id="PTHR35186:SF4">
    <property type="entry name" value="PRION-INHIBITION AND PROPAGATION HELO DOMAIN-CONTAINING PROTEIN"/>
    <property type="match status" value="1"/>
</dbReference>
<feature type="region of interest" description="Disordered" evidence="1">
    <location>
        <begin position="317"/>
        <end position="347"/>
    </location>
</feature>
<evidence type="ECO:0000256" key="1">
    <source>
        <dbReference type="SAM" id="MobiDB-lite"/>
    </source>
</evidence>
<reference evidence="4" key="1">
    <citation type="journal article" date="2020" name="Stud. Mycol.">
        <title>101 Dothideomycetes genomes: a test case for predicting lifestyles and emergence of pathogens.</title>
        <authorList>
            <person name="Haridas S."/>
            <person name="Albert R."/>
            <person name="Binder M."/>
            <person name="Bloem J."/>
            <person name="Labutti K."/>
            <person name="Salamov A."/>
            <person name="Andreopoulos B."/>
            <person name="Baker S."/>
            <person name="Barry K."/>
            <person name="Bills G."/>
            <person name="Bluhm B."/>
            <person name="Cannon C."/>
            <person name="Castanera R."/>
            <person name="Culley D."/>
            <person name="Daum C."/>
            <person name="Ezra D."/>
            <person name="Gonzalez J."/>
            <person name="Henrissat B."/>
            <person name="Kuo A."/>
            <person name="Liang C."/>
            <person name="Lipzen A."/>
            <person name="Lutzoni F."/>
            <person name="Magnuson J."/>
            <person name="Mondo S."/>
            <person name="Nolan M."/>
            <person name="Ohm R."/>
            <person name="Pangilinan J."/>
            <person name="Park H.-J."/>
            <person name="Ramirez L."/>
            <person name="Alfaro M."/>
            <person name="Sun H."/>
            <person name="Tritt A."/>
            <person name="Yoshinaga Y."/>
            <person name="Zwiers L.-H."/>
            <person name="Turgeon B."/>
            <person name="Goodwin S."/>
            <person name="Spatafora J."/>
            <person name="Crous P."/>
            <person name="Grigoriev I."/>
        </authorList>
    </citation>
    <scope>NUCLEOTIDE SEQUENCE</scope>
    <source>
        <strain evidence="4">CBS 262.69</strain>
    </source>
</reference>
<evidence type="ECO:0000259" key="3">
    <source>
        <dbReference type="Pfam" id="PF24476"/>
    </source>
</evidence>
<dbReference type="InterPro" id="IPR056002">
    <property type="entry name" value="DUF7580"/>
</dbReference>
<sequence length="609" mass="69496">MSGIEVAGLVLGAFPLLITALEHYRESAEVLSDWWKFKREYRKWKDEVRFHQLAFEQNLEKYLLPLIVDDDELQSLISDPGGERWRHPELEERLKTRLPRAYDLYISTIGDMNETMVELQKMMGVDKVQLQEKLNAERPDSPSEKKAKSKRKRLPSKTNLEYEFHRLKASFGKAERAKLFGEISHYNLRLKELLDTSDEISSLRATRRNTTKDLSLVKGLSTFWRHATNVFRLVYKAWKCDCSSHHRINLLLEHRTTISEIRFNLLLLYAQNLPERKDGCWRSLEAHISLVEGLSTSISEVSLIGLRSKSETTFERRPRSNLRSYTNEPSFSKTSTMIDSTELPPPAAVQKPSVAWEITPPPSRGASFLESDASEISNLCHSIMTCGTQEKCLGFVRTDEHCYVLNPVAMGSSPLDESDAVTLGNLLRKDLNFKLTRKQRFQVALTLASSQLQLDSTPWLQSGWSKDDIVFLCQPESARIDVEQPYISRGSNLVATAAKGQSTENSIPQLGMILLELCFNTAFENHEIRKKYLLPNGQSTPYMDLAAALEWCNQEAAEEAGPDFADAVKWCLGQFGSASLDETKRQELYEKVVKPLQFCHKQFEISSQM</sequence>
<feature type="compositionally biased region" description="Basic and acidic residues" evidence="1">
    <location>
        <begin position="134"/>
        <end position="146"/>
    </location>
</feature>
<feature type="region of interest" description="Disordered" evidence="1">
    <location>
        <begin position="134"/>
        <end position="154"/>
    </location>
</feature>
<dbReference type="Proteomes" id="UP000799640">
    <property type="component" value="Unassembled WGS sequence"/>
</dbReference>
<keyword evidence="5" id="KW-1185">Reference proteome</keyword>
<feature type="signal peptide" evidence="2">
    <location>
        <begin position="1"/>
        <end position="20"/>
    </location>
</feature>
<dbReference type="OrthoDB" id="3565018at2759"/>
<dbReference type="EMBL" id="ML996692">
    <property type="protein sequence ID" value="KAF2401726.1"/>
    <property type="molecule type" value="Genomic_DNA"/>
</dbReference>
<feature type="domain" description="DUF7580" evidence="3">
    <location>
        <begin position="372"/>
        <end position="597"/>
    </location>
</feature>
<gene>
    <name evidence="4" type="ORF">EJ06DRAFT_528881</name>
</gene>
<protein>
    <recommendedName>
        <fullName evidence="3">DUF7580 domain-containing protein</fullName>
    </recommendedName>
</protein>
<dbReference type="PANTHER" id="PTHR35186">
    <property type="entry name" value="ANK_REP_REGION DOMAIN-CONTAINING PROTEIN"/>
    <property type="match status" value="1"/>
</dbReference>
<organism evidence="4 5">
    <name type="scientific">Trichodelitschia bisporula</name>
    <dbReference type="NCBI Taxonomy" id="703511"/>
    <lineage>
        <taxon>Eukaryota</taxon>
        <taxon>Fungi</taxon>
        <taxon>Dikarya</taxon>
        <taxon>Ascomycota</taxon>
        <taxon>Pezizomycotina</taxon>
        <taxon>Dothideomycetes</taxon>
        <taxon>Dothideomycetes incertae sedis</taxon>
        <taxon>Phaeotrichales</taxon>
        <taxon>Phaeotrichaceae</taxon>
        <taxon>Trichodelitschia</taxon>
    </lineage>
</organism>
<proteinExistence type="predicted"/>
<keyword evidence="2" id="KW-0732">Signal</keyword>
<name>A0A6G1I0S8_9PEZI</name>
<feature type="chain" id="PRO_5026305531" description="DUF7580 domain-containing protein" evidence="2">
    <location>
        <begin position="21"/>
        <end position="609"/>
    </location>
</feature>
<evidence type="ECO:0000313" key="4">
    <source>
        <dbReference type="EMBL" id="KAF2401726.1"/>
    </source>
</evidence>
<dbReference type="Pfam" id="PF24476">
    <property type="entry name" value="DUF7580"/>
    <property type="match status" value="1"/>
</dbReference>
<evidence type="ECO:0000256" key="2">
    <source>
        <dbReference type="SAM" id="SignalP"/>
    </source>
</evidence>